<dbReference type="GO" id="GO:0003676">
    <property type="term" value="F:nucleic acid binding"/>
    <property type="evidence" value="ECO:0007669"/>
    <property type="project" value="InterPro"/>
</dbReference>
<keyword evidence="3 6" id="KW-0489">Methyltransferase</keyword>
<dbReference type="GO" id="GO:0052914">
    <property type="term" value="F:16S rRNA (guanine(1207)-N(2))-methyltransferase activity"/>
    <property type="evidence" value="ECO:0007669"/>
    <property type="project" value="UniProtKB-EC"/>
</dbReference>
<dbReference type="Gene3D" id="3.40.50.150">
    <property type="entry name" value="Vaccinia Virus protein VP39"/>
    <property type="match status" value="2"/>
</dbReference>
<protein>
    <recommendedName>
        <fullName evidence="6">Ribosomal RNA small subunit methyltransferase C</fullName>
        <ecNumber evidence="6">2.1.1.172</ecNumber>
    </recommendedName>
    <alternativeName>
        <fullName evidence="6">16S rRNA m2G1207 methyltransferase</fullName>
    </alternativeName>
    <alternativeName>
        <fullName evidence="6">rRNA (guanine-N(2)-)-methyltransferase RsmC</fullName>
    </alternativeName>
</protein>
<dbReference type="PANTHER" id="PTHR47816">
    <property type="entry name" value="RIBOSOMAL RNA SMALL SUBUNIT METHYLTRANSFERASE C"/>
    <property type="match status" value="1"/>
</dbReference>
<dbReference type="InterPro" id="IPR007848">
    <property type="entry name" value="Small_mtfrase_dom"/>
</dbReference>
<dbReference type="Proteomes" id="UP000664658">
    <property type="component" value="Unassembled WGS sequence"/>
</dbReference>
<comment type="function">
    <text evidence="6">Specifically methylates the guanine in position 1207 of 16S rRNA in the 30S particle.</text>
</comment>
<comment type="subunit">
    <text evidence="6">Monomer.</text>
</comment>
<feature type="domain" description="Methyltransferase small N-terminal" evidence="8">
    <location>
        <begin position="6"/>
        <end position="160"/>
    </location>
</feature>
<comment type="caution">
    <text evidence="9">The sequence shown here is derived from an EMBL/GenBank/DDBJ whole genome shotgun (WGS) entry which is preliminary data.</text>
</comment>
<evidence type="ECO:0000259" key="7">
    <source>
        <dbReference type="Pfam" id="PF05175"/>
    </source>
</evidence>
<evidence type="ECO:0000256" key="4">
    <source>
        <dbReference type="ARBA" id="ARBA00022679"/>
    </source>
</evidence>
<dbReference type="AlphaFoldDB" id="A0A8I2B5Q6"/>
<sequence length="340" mass="37161">MLCAASEVLQRHEDEFASRHVLFAGDLQDDYCLHMPAASRRVHTAHYARFLSLRPRLGDAISYGIMADAKWVEGTDTLIYYWPKTKQEALMQLSQLCSVLPAGCDIFIVGENRVGVRSAESLLSAYGNAHKIDSARRCGLYHLHLTAQAPFALDQWWHSYALDTLTIHALTGVFSSGELDTGTRLLLSTLSEPRQGRALDVGCGAGVIGAHLAQQSPSLQVTLSDINAMAVESARVTLANNQLTGTVLASDVFSDISDRFDLIVSNPPFHDGADTCYRATELLIREAPQHLLPGGELRIVANAFLPYPDLLDSVFGAHEVLAVTGRFKVYRAVLTRNAGK</sequence>
<dbReference type="InterPro" id="IPR023543">
    <property type="entry name" value="rRNA_ssu_MeTfrase_C"/>
</dbReference>
<dbReference type="InterPro" id="IPR029063">
    <property type="entry name" value="SAM-dependent_MTases_sf"/>
</dbReference>
<proteinExistence type="inferred from homology"/>
<dbReference type="NCBIfam" id="NF007023">
    <property type="entry name" value="PRK09489.1"/>
    <property type="match status" value="1"/>
</dbReference>
<evidence type="ECO:0000256" key="3">
    <source>
        <dbReference type="ARBA" id="ARBA00022603"/>
    </source>
</evidence>
<accession>A0A8I2B5Q6</accession>
<evidence type="ECO:0000313" key="10">
    <source>
        <dbReference type="Proteomes" id="UP000664658"/>
    </source>
</evidence>
<dbReference type="Pfam" id="PF05175">
    <property type="entry name" value="MTS"/>
    <property type="match status" value="1"/>
</dbReference>
<comment type="catalytic activity">
    <reaction evidence="6">
        <text>guanosine(1207) in 16S rRNA + S-adenosyl-L-methionine = N(2)-methylguanosine(1207) in 16S rRNA + S-adenosyl-L-homocysteine + H(+)</text>
        <dbReference type="Rhea" id="RHEA:42736"/>
        <dbReference type="Rhea" id="RHEA-COMP:10213"/>
        <dbReference type="Rhea" id="RHEA-COMP:10214"/>
        <dbReference type="ChEBI" id="CHEBI:15378"/>
        <dbReference type="ChEBI" id="CHEBI:57856"/>
        <dbReference type="ChEBI" id="CHEBI:59789"/>
        <dbReference type="ChEBI" id="CHEBI:74269"/>
        <dbReference type="ChEBI" id="CHEBI:74481"/>
        <dbReference type="EC" id="2.1.1.172"/>
    </reaction>
</comment>
<dbReference type="GO" id="GO:0005737">
    <property type="term" value="C:cytoplasm"/>
    <property type="evidence" value="ECO:0007669"/>
    <property type="project" value="UniProtKB-SubCell"/>
</dbReference>
<evidence type="ECO:0000256" key="6">
    <source>
        <dbReference type="HAMAP-Rule" id="MF_01862"/>
    </source>
</evidence>
<dbReference type="Pfam" id="PF08468">
    <property type="entry name" value="MTS_N"/>
    <property type="match status" value="1"/>
</dbReference>
<evidence type="ECO:0000256" key="5">
    <source>
        <dbReference type="ARBA" id="ARBA00022691"/>
    </source>
</evidence>
<gene>
    <name evidence="6 9" type="primary">rsmC</name>
    <name evidence="9" type="ORF">J2R62_11625</name>
</gene>
<comment type="subcellular location">
    <subcellularLocation>
        <location evidence="6">Cytoplasm</location>
    </subcellularLocation>
</comment>
<dbReference type="InterPro" id="IPR013675">
    <property type="entry name" value="Mtase_sm_N"/>
</dbReference>
<keyword evidence="4 6" id="KW-0808">Transferase</keyword>
<evidence type="ECO:0000259" key="8">
    <source>
        <dbReference type="Pfam" id="PF08468"/>
    </source>
</evidence>
<dbReference type="PANTHER" id="PTHR47816:SF4">
    <property type="entry name" value="RIBOSOMAL RNA SMALL SUBUNIT METHYLTRANSFERASE C"/>
    <property type="match status" value="1"/>
</dbReference>
<dbReference type="PROSITE" id="PS00092">
    <property type="entry name" value="N6_MTASE"/>
    <property type="match status" value="1"/>
</dbReference>
<evidence type="ECO:0000313" key="9">
    <source>
        <dbReference type="EMBL" id="MBO1108853.1"/>
    </source>
</evidence>
<keyword evidence="2 6" id="KW-0698">rRNA processing</keyword>
<dbReference type="RefSeq" id="WP_172534444.1">
    <property type="nucleotide sequence ID" value="NZ_CP050969.1"/>
</dbReference>
<dbReference type="InterPro" id="IPR046977">
    <property type="entry name" value="RsmC/RlmG"/>
</dbReference>
<keyword evidence="1 6" id="KW-0963">Cytoplasm</keyword>
<dbReference type="SUPFAM" id="SSF53335">
    <property type="entry name" value="S-adenosyl-L-methionine-dependent methyltransferases"/>
    <property type="match status" value="1"/>
</dbReference>
<name>A0A8I2B5Q6_PLESH</name>
<organism evidence="9 10">
    <name type="scientific">Plesiomonas shigelloides</name>
    <name type="common">Aeromonas shigelloides</name>
    <dbReference type="NCBI Taxonomy" id="703"/>
    <lineage>
        <taxon>Bacteria</taxon>
        <taxon>Pseudomonadati</taxon>
        <taxon>Pseudomonadota</taxon>
        <taxon>Gammaproteobacteria</taxon>
        <taxon>Enterobacterales</taxon>
        <taxon>Enterobacteriaceae</taxon>
        <taxon>Plesiomonas</taxon>
    </lineage>
</organism>
<feature type="domain" description="Methyltransferase small" evidence="7">
    <location>
        <begin position="165"/>
        <end position="331"/>
    </location>
</feature>
<dbReference type="EMBL" id="JAFNAA010000012">
    <property type="protein sequence ID" value="MBO1108853.1"/>
    <property type="molecule type" value="Genomic_DNA"/>
</dbReference>
<dbReference type="InterPro" id="IPR002052">
    <property type="entry name" value="DNA_methylase_N6_adenine_CS"/>
</dbReference>
<keyword evidence="5 6" id="KW-0949">S-adenosyl-L-methionine</keyword>
<evidence type="ECO:0000256" key="2">
    <source>
        <dbReference type="ARBA" id="ARBA00022552"/>
    </source>
</evidence>
<reference evidence="9" key="1">
    <citation type="submission" date="2021-03" db="EMBL/GenBank/DDBJ databases">
        <title>Plesiomonas shigelloides zfcc0051, isolated from zebrafish feces.</title>
        <authorList>
            <person name="Vanderhoek Z."/>
            <person name="Gaulke C."/>
        </authorList>
    </citation>
    <scope>NUCLEOTIDE SEQUENCE</scope>
    <source>
        <strain evidence="9">Zfcc0051</strain>
    </source>
</reference>
<dbReference type="EC" id="2.1.1.172" evidence="6"/>
<comment type="similarity">
    <text evidence="6">Belongs to the methyltransferase superfamily. RsmC family.</text>
</comment>
<dbReference type="CDD" id="cd02440">
    <property type="entry name" value="AdoMet_MTases"/>
    <property type="match status" value="1"/>
</dbReference>
<dbReference type="HAMAP" id="MF_01862">
    <property type="entry name" value="16SrRNA_methyltr_C"/>
    <property type="match status" value="1"/>
</dbReference>
<evidence type="ECO:0000256" key="1">
    <source>
        <dbReference type="ARBA" id="ARBA00022490"/>
    </source>
</evidence>